<accession>A0A916NNI0</accession>
<proteinExistence type="predicted"/>
<keyword evidence="1" id="KW-0472">Membrane</keyword>
<dbReference type="EMBL" id="CAJVAS010000005">
    <property type="protein sequence ID" value="CAG7613109.1"/>
    <property type="molecule type" value="Genomic_DNA"/>
</dbReference>
<dbReference type="NCBIfam" id="NF037970">
    <property type="entry name" value="vanZ_1"/>
    <property type="match status" value="1"/>
</dbReference>
<dbReference type="Pfam" id="PF04892">
    <property type="entry name" value="VanZ"/>
    <property type="match status" value="1"/>
</dbReference>
<dbReference type="Proteomes" id="UP000693672">
    <property type="component" value="Unassembled WGS sequence"/>
</dbReference>
<keyword evidence="4" id="KW-1185">Reference proteome</keyword>
<dbReference type="InterPro" id="IPR006976">
    <property type="entry name" value="VanZ-like"/>
</dbReference>
<evidence type="ECO:0000259" key="2">
    <source>
        <dbReference type="Pfam" id="PF04892"/>
    </source>
</evidence>
<feature type="transmembrane region" description="Helical" evidence="1">
    <location>
        <begin position="140"/>
        <end position="159"/>
    </location>
</feature>
<protein>
    <recommendedName>
        <fullName evidence="2">VanZ-like domain-containing protein</fullName>
    </recommendedName>
</protein>
<evidence type="ECO:0000313" key="4">
    <source>
        <dbReference type="Proteomes" id="UP000693672"/>
    </source>
</evidence>
<reference evidence="3" key="1">
    <citation type="submission" date="2021-06" db="EMBL/GenBank/DDBJ databases">
        <authorList>
            <person name="Criscuolo A."/>
        </authorList>
    </citation>
    <scope>NUCLEOTIDE SEQUENCE</scope>
    <source>
        <strain evidence="3">CIP111600</strain>
    </source>
</reference>
<evidence type="ECO:0000313" key="3">
    <source>
        <dbReference type="EMBL" id="CAG7613109.1"/>
    </source>
</evidence>
<feature type="domain" description="VanZ-like" evidence="2">
    <location>
        <begin position="12"/>
        <end position="153"/>
    </location>
</feature>
<gene>
    <name evidence="3" type="ORF">PAESOLCIP111_01561</name>
</gene>
<feature type="transmembrane region" description="Helical" evidence="1">
    <location>
        <begin position="79"/>
        <end position="96"/>
    </location>
</feature>
<name>A0A916NNI0_9BACL</name>
<sequence>MARLKPVVYCLPLLLCILLVFSFSSQSYDKQTIIPYLNKHLNERELGKLLPNIAVKYGDRIYLFKHEPFRSVEFLFRKAAHLFMYSMLGGLLYLALFPYKIRFRWKISLVLLLLASAAAVDEWNQTLHLHRKGEAIDVGLDFTGGIVGLIVSAFILYVISKRKKRERAS</sequence>
<feature type="transmembrane region" description="Helical" evidence="1">
    <location>
        <begin position="103"/>
        <end position="120"/>
    </location>
</feature>
<organism evidence="3 4">
    <name type="scientific">Paenibacillus solanacearum</name>
    <dbReference type="NCBI Taxonomy" id="2048548"/>
    <lineage>
        <taxon>Bacteria</taxon>
        <taxon>Bacillati</taxon>
        <taxon>Bacillota</taxon>
        <taxon>Bacilli</taxon>
        <taxon>Bacillales</taxon>
        <taxon>Paenibacillaceae</taxon>
        <taxon>Paenibacillus</taxon>
    </lineage>
</organism>
<evidence type="ECO:0000256" key="1">
    <source>
        <dbReference type="SAM" id="Phobius"/>
    </source>
</evidence>
<comment type="caution">
    <text evidence="3">The sequence shown here is derived from an EMBL/GenBank/DDBJ whole genome shotgun (WGS) entry which is preliminary data.</text>
</comment>
<keyword evidence="1" id="KW-0812">Transmembrane</keyword>
<keyword evidence="1" id="KW-1133">Transmembrane helix</keyword>
<dbReference type="RefSeq" id="WP_218091372.1">
    <property type="nucleotide sequence ID" value="NZ_CAJVAS010000005.1"/>
</dbReference>
<dbReference type="AlphaFoldDB" id="A0A916NNI0"/>